<evidence type="ECO:0000313" key="2">
    <source>
        <dbReference type="EMBL" id="TRM66557.1"/>
    </source>
</evidence>
<reference evidence="2 3" key="1">
    <citation type="journal article" date="2019" name="New Phytol.">
        <title>Comparative genomics reveals unique wood-decay strategies and fruiting body development in the Schizophyllaceae.</title>
        <authorList>
            <person name="Almasi E."/>
            <person name="Sahu N."/>
            <person name="Krizsan K."/>
            <person name="Balint B."/>
            <person name="Kovacs G.M."/>
            <person name="Kiss B."/>
            <person name="Cseklye J."/>
            <person name="Drula E."/>
            <person name="Henrissat B."/>
            <person name="Nagy I."/>
            <person name="Chovatia M."/>
            <person name="Adam C."/>
            <person name="LaButti K."/>
            <person name="Lipzen A."/>
            <person name="Riley R."/>
            <person name="Grigoriev I.V."/>
            <person name="Nagy L.G."/>
        </authorList>
    </citation>
    <scope>NUCLEOTIDE SEQUENCE [LARGE SCALE GENOMIC DNA]</scope>
    <source>
        <strain evidence="2 3">NL-1724</strain>
    </source>
</reference>
<keyword evidence="3" id="KW-1185">Reference proteome</keyword>
<comment type="caution">
    <text evidence="2">The sequence shown here is derived from an EMBL/GenBank/DDBJ whole genome shotgun (WGS) entry which is preliminary data.</text>
</comment>
<dbReference type="Proteomes" id="UP000320762">
    <property type="component" value="Unassembled WGS sequence"/>
</dbReference>
<accession>A0A550CP49</accession>
<sequence length="86" mass="9150">MSDSALGICVQASCDVFAGVCFDFSSTRHSFTENMCRCLACDCCDNRPASSDIDERAPLVGPGSRQLLVTQPVPKPDMSVPPQAVP</sequence>
<protein>
    <submittedName>
        <fullName evidence="2">Uncharacterized protein</fullName>
    </submittedName>
</protein>
<evidence type="ECO:0000313" key="3">
    <source>
        <dbReference type="Proteomes" id="UP000320762"/>
    </source>
</evidence>
<dbReference type="EMBL" id="VDMD01000003">
    <property type="protein sequence ID" value="TRM66557.1"/>
    <property type="molecule type" value="Genomic_DNA"/>
</dbReference>
<dbReference type="OrthoDB" id="3032222at2759"/>
<gene>
    <name evidence="2" type="ORF">BD626DRAFT_565659</name>
</gene>
<organism evidence="2 3">
    <name type="scientific">Schizophyllum amplum</name>
    <dbReference type="NCBI Taxonomy" id="97359"/>
    <lineage>
        <taxon>Eukaryota</taxon>
        <taxon>Fungi</taxon>
        <taxon>Dikarya</taxon>
        <taxon>Basidiomycota</taxon>
        <taxon>Agaricomycotina</taxon>
        <taxon>Agaricomycetes</taxon>
        <taxon>Agaricomycetidae</taxon>
        <taxon>Agaricales</taxon>
        <taxon>Schizophyllaceae</taxon>
        <taxon>Schizophyllum</taxon>
    </lineage>
</organism>
<name>A0A550CP49_9AGAR</name>
<dbReference type="AlphaFoldDB" id="A0A550CP49"/>
<proteinExistence type="predicted"/>
<feature type="region of interest" description="Disordered" evidence="1">
    <location>
        <begin position="67"/>
        <end position="86"/>
    </location>
</feature>
<evidence type="ECO:0000256" key="1">
    <source>
        <dbReference type="SAM" id="MobiDB-lite"/>
    </source>
</evidence>